<evidence type="ECO:0000313" key="2">
    <source>
        <dbReference type="EMBL" id="KAK1948069.1"/>
    </source>
</evidence>
<evidence type="ECO:0000313" key="3">
    <source>
        <dbReference type="Proteomes" id="UP001259832"/>
    </source>
</evidence>
<keyword evidence="3" id="KW-1185">Reference proteome</keyword>
<dbReference type="EMBL" id="JASMQC010000001">
    <property type="protein sequence ID" value="KAK1948069.1"/>
    <property type="molecule type" value="Genomic_DNA"/>
</dbReference>
<evidence type="ECO:0000256" key="1">
    <source>
        <dbReference type="SAM" id="MobiDB-lite"/>
    </source>
</evidence>
<protein>
    <submittedName>
        <fullName evidence="2">Uncharacterized protein</fullName>
    </submittedName>
</protein>
<feature type="region of interest" description="Disordered" evidence="1">
    <location>
        <begin position="784"/>
        <end position="820"/>
    </location>
</feature>
<feature type="region of interest" description="Disordered" evidence="1">
    <location>
        <begin position="634"/>
        <end position="662"/>
    </location>
</feature>
<accession>A0AAD9LVC8</accession>
<dbReference type="Proteomes" id="UP001259832">
    <property type="component" value="Unassembled WGS sequence"/>
</dbReference>
<proteinExistence type="predicted"/>
<organism evidence="2 3">
    <name type="scientific">Phytophthora citrophthora</name>
    <dbReference type="NCBI Taxonomy" id="4793"/>
    <lineage>
        <taxon>Eukaryota</taxon>
        <taxon>Sar</taxon>
        <taxon>Stramenopiles</taxon>
        <taxon>Oomycota</taxon>
        <taxon>Peronosporomycetes</taxon>
        <taxon>Peronosporales</taxon>
        <taxon>Peronosporaceae</taxon>
        <taxon>Phytophthora</taxon>
    </lineage>
</organism>
<feature type="compositionally biased region" description="Pro residues" evidence="1">
    <location>
        <begin position="798"/>
        <end position="810"/>
    </location>
</feature>
<reference evidence="2" key="1">
    <citation type="submission" date="2023-08" db="EMBL/GenBank/DDBJ databases">
        <title>Reference Genome Resource for the Citrus Pathogen Phytophthora citrophthora.</title>
        <authorList>
            <person name="Moller H."/>
            <person name="Coetzee B."/>
            <person name="Rose L.J."/>
            <person name="Van Niekerk J.M."/>
        </authorList>
    </citation>
    <scope>NUCLEOTIDE SEQUENCE</scope>
    <source>
        <strain evidence="2">STE-U-9442</strain>
    </source>
</reference>
<gene>
    <name evidence="2" type="ORF">P3T76_000359</name>
</gene>
<dbReference type="AlphaFoldDB" id="A0AAD9LVC8"/>
<comment type="caution">
    <text evidence="2">The sequence shown here is derived from an EMBL/GenBank/DDBJ whole genome shotgun (WGS) entry which is preliminary data.</text>
</comment>
<sequence>MTARHKGAECEGVACEHALGQQPLQVYEYLWSKASNDTEGSSKRTFSFVLADTIVFKRQKPAKWLFTSKQERGKILCKTKRFLSTSRVLQEFLAPRWPPNTLPKLDNDKQILATYSYLDRSSAFEEMHMVVDHLDKEGLEHLLEEREKPGLSVLQRFIPTHSGYNHTIRSEYTADGCTIQKCISPFLLSDTKISMMRRTATFEADDPLLRHRDVTDKDVRGIIERINAEMSNHLESIVGKEMVHFVNYFKIGADHRIYLLWSTTISFDPGVKRAAKLYSLSLGHHSPTSSRSEEDHEAPPTMNQTLIGCAALLKVCPNCNRMLPREEVQYVYQLTCTCLLKVTHRSIIRQFERDSGGKYDENTEEMVPTLLRAISGPIQVERFKQLKQSATYLQVDTNLFLEYQTVQLCLMCARNINVDPSACNSPKRNNAGNVVDHDIMKQEVVVHAEQRSKEGEGRKAHKPVVVVHTRASSAGSMRMSFSRKNIKNGSNQYRQQLLRVLPRLNAFEPKELLPREQLRQLVLHLKRTYGHPSLRFALSQCNVFPVGSIVPIRTLTGVCRPDLLMPAARYWAELCQAEDLNSSQIVDIDAIDSLLAASLKSLLQTGEEASSHPRRRIIRPTRFIQATEASYPTFPSELSTTKCVPKRPSRPHSCIPASTSSRRARLLSLTKGKRQEKPNNNDKCAVESSVGPNPIVRIIDGIQCHVQMSARTGDDDQCVLHLEVNQVSSEGCNQTMELTLKITEILALLPTGHTKHLTSQDALLESILPLLRIENAQLNIPTLHQQHQQQSTLLASSPQPPILTPHPPPGKSSSHRAHFH</sequence>
<name>A0AAD9LVC8_9STRA</name>